<comment type="caution">
    <text evidence="1">The sequence shown here is derived from an EMBL/GenBank/DDBJ whole genome shotgun (WGS) entry which is preliminary data.</text>
</comment>
<protein>
    <submittedName>
        <fullName evidence="1">Uncharacterized protein</fullName>
    </submittedName>
</protein>
<dbReference type="RefSeq" id="WP_126229011.1">
    <property type="nucleotide sequence ID" value="NZ_PRBM01000003.1"/>
</dbReference>
<organism evidence="1 2">
    <name type="scientific">Campylobacter jejuni</name>
    <dbReference type="NCBI Taxonomy" id="197"/>
    <lineage>
        <taxon>Bacteria</taxon>
        <taxon>Pseudomonadati</taxon>
        <taxon>Campylobacterota</taxon>
        <taxon>Epsilonproteobacteria</taxon>
        <taxon>Campylobacterales</taxon>
        <taxon>Campylobacteraceae</taxon>
        <taxon>Campylobacter</taxon>
    </lineage>
</organism>
<sequence length="73" mass="8054">MNDNINKIINRLETYNLMISCRGEVGLSVIYDITGKLNNENISANINHYNTGKIIVQGVDSSKVSALIDDLLS</sequence>
<accession>A0A431D263</accession>
<evidence type="ECO:0000313" key="2">
    <source>
        <dbReference type="Proteomes" id="UP000287237"/>
    </source>
</evidence>
<dbReference type="Proteomes" id="UP000287237">
    <property type="component" value="Unassembled WGS sequence"/>
</dbReference>
<dbReference type="EMBL" id="PRCK01000003">
    <property type="protein sequence ID" value="RTJ95716.1"/>
    <property type="molecule type" value="Genomic_DNA"/>
</dbReference>
<proteinExistence type="predicted"/>
<gene>
    <name evidence="1" type="ORF">C3H42_04500</name>
</gene>
<name>A0A431D263_CAMJU</name>
<evidence type="ECO:0000313" key="1">
    <source>
        <dbReference type="EMBL" id="RTJ95716.1"/>
    </source>
</evidence>
<reference evidence="1 2" key="1">
    <citation type="journal article" date="2019" name="Appl. Environ. Microbiol.">
        <title>Population genetics and characterization of Campylobacter jejuni isolates in western jackdaws and game birds in Finland.</title>
        <authorList>
            <person name="Kovanen S."/>
            <person name="Rossi M."/>
            <person name="Pohja-Mykra M."/>
            <person name="Nieminen T."/>
            <person name="Raunio-Saarnisto M."/>
            <person name="Sauvala M."/>
            <person name="Fredriksson-Ahomaa M."/>
            <person name="Hanninen M.L."/>
            <person name="Kivisto R."/>
        </authorList>
    </citation>
    <scope>NUCLEOTIDE SEQUENCE [LARGE SCALE GENOMIC DNA]</scope>
    <source>
        <strain evidence="1 2">CB296</strain>
    </source>
</reference>
<dbReference type="AlphaFoldDB" id="A0A431D263"/>